<reference evidence="1 2" key="1">
    <citation type="submission" date="2016-10" db="EMBL/GenBank/DDBJ databases">
        <authorList>
            <person name="de Groot N.N."/>
        </authorList>
    </citation>
    <scope>NUCLEOTIDE SEQUENCE [LARGE SCALE GENOMIC DNA]</scope>
    <source>
        <strain evidence="1 2">DSM 20117</strain>
    </source>
</reference>
<evidence type="ECO:0000313" key="2">
    <source>
        <dbReference type="Proteomes" id="UP000181917"/>
    </source>
</evidence>
<sequence>MTDRDTGLSAFLRDVENLLYEYEGNSSDDWMTRSNRESMAGLQTNLESAWLESRKGIRARFHQGAIQGHAGPANQLLKAVLALNETVVALVNKTLDKPYTTIDDNVRGRLGLWAIPATKGSFIMELICPPTGDVEPRANAKPIDGQTTVPELDDMVVPGADAVDQVMGVLYELLDSSKGKVLQLEEKLIDLGAHATTQLGKFADRCSELGVSVDVDDRTQQNKPLVIRPQDARLLKGTIRTLGLEEEPLVIEGEWLTSSKIRGVFDIRDKDGIVRNGTVPKTLMTDSVAALEKYVQAQIRVIHKGGPDGQARMVLEKVTVLADSVPADFYTAVKKEHGTDA</sequence>
<dbReference type="KEGG" id="acry:AC20117_21050"/>
<keyword evidence="2" id="KW-1185">Reference proteome</keyword>
<dbReference type="STRING" id="37928.SAMN04489742_3664"/>
<dbReference type="OrthoDB" id="9961192at2"/>
<accession>A0A1H1FUV4</accession>
<proteinExistence type="predicted"/>
<protein>
    <submittedName>
        <fullName evidence="1">Uncharacterized protein</fullName>
    </submittedName>
</protein>
<dbReference type="AlphaFoldDB" id="A0A1H1FUV4"/>
<organism evidence="1 2">
    <name type="scientific">Crystallibacter crystallopoietes</name>
    <dbReference type="NCBI Taxonomy" id="37928"/>
    <lineage>
        <taxon>Bacteria</taxon>
        <taxon>Bacillati</taxon>
        <taxon>Actinomycetota</taxon>
        <taxon>Actinomycetes</taxon>
        <taxon>Micrococcales</taxon>
        <taxon>Micrococcaceae</taxon>
        <taxon>Crystallibacter</taxon>
    </lineage>
</organism>
<dbReference type="Proteomes" id="UP000181917">
    <property type="component" value="Unassembled WGS sequence"/>
</dbReference>
<gene>
    <name evidence="1" type="ORF">SAMN04489742_3664</name>
</gene>
<dbReference type="RefSeq" id="WP_074701830.1">
    <property type="nucleotide sequence ID" value="NZ_CP018863.1"/>
</dbReference>
<name>A0A1H1FUV4_9MICC</name>
<dbReference type="EMBL" id="FNKH01000002">
    <property type="protein sequence ID" value="SDR04661.1"/>
    <property type="molecule type" value="Genomic_DNA"/>
</dbReference>
<evidence type="ECO:0000313" key="1">
    <source>
        <dbReference type="EMBL" id="SDR04661.1"/>
    </source>
</evidence>